<dbReference type="GO" id="GO:0032511">
    <property type="term" value="P:late endosome to vacuole transport via multivesicular body sorting pathway"/>
    <property type="evidence" value="ECO:0007669"/>
    <property type="project" value="TreeGrafter"/>
</dbReference>
<organism evidence="1 2">
    <name type="scientific">Vanilla planifolia</name>
    <name type="common">Vanilla</name>
    <dbReference type="NCBI Taxonomy" id="51239"/>
    <lineage>
        <taxon>Eukaryota</taxon>
        <taxon>Viridiplantae</taxon>
        <taxon>Streptophyta</taxon>
        <taxon>Embryophyta</taxon>
        <taxon>Tracheophyta</taxon>
        <taxon>Spermatophyta</taxon>
        <taxon>Magnoliopsida</taxon>
        <taxon>Liliopsida</taxon>
        <taxon>Asparagales</taxon>
        <taxon>Orchidaceae</taxon>
        <taxon>Vanilloideae</taxon>
        <taxon>Vanilleae</taxon>
        <taxon>Vanilla</taxon>
    </lineage>
</organism>
<name>A0A835SBX4_VANPL</name>
<dbReference type="GO" id="GO:0005771">
    <property type="term" value="C:multivesicular body"/>
    <property type="evidence" value="ECO:0007669"/>
    <property type="project" value="TreeGrafter"/>
</dbReference>
<proteinExistence type="predicted"/>
<dbReference type="PANTHER" id="PTHR22761:SF7">
    <property type="entry name" value="SNF7 FAMILY PROTEIN"/>
    <property type="match status" value="1"/>
</dbReference>
<dbReference type="GO" id="GO:0009898">
    <property type="term" value="C:cytoplasmic side of plasma membrane"/>
    <property type="evidence" value="ECO:0007669"/>
    <property type="project" value="TreeGrafter"/>
</dbReference>
<dbReference type="PANTHER" id="PTHR22761">
    <property type="entry name" value="CHARGED MULTIVESICULAR BODY PROTEIN"/>
    <property type="match status" value="1"/>
</dbReference>
<dbReference type="Pfam" id="PF25880">
    <property type="entry name" value="WHD_CHMP7_1st"/>
    <property type="match status" value="1"/>
</dbReference>
<dbReference type="GO" id="GO:0006900">
    <property type="term" value="P:vesicle budding from membrane"/>
    <property type="evidence" value="ECO:0007669"/>
    <property type="project" value="TreeGrafter"/>
</dbReference>
<reference evidence="1 2" key="1">
    <citation type="journal article" date="2020" name="Nat. Food">
        <title>A phased Vanilla planifolia genome enables genetic improvement of flavour and production.</title>
        <authorList>
            <person name="Hasing T."/>
            <person name="Tang H."/>
            <person name="Brym M."/>
            <person name="Khazi F."/>
            <person name="Huang T."/>
            <person name="Chambers A.H."/>
        </authorList>
    </citation>
    <scope>NUCLEOTIDE SEQUENCE [LARGE SCALE GENOMIC DNA]</scope>
    <source>
        <tissue evidence="1">Leaf</tissue>
    </source>
</reference>
<dbReference type="OrthoDB" id="10250120at2759"/>
<protein>
    <recommendedName>
        <fullName evidence="3">Charged multivesicular body protein 7</fullName>
    </recommendedName>
</protein>
<dbReference type="Proteomes" id="UP000639772">
    <property type="component" value="Chromosome 1"/>
</dbReference>
<dbReference type="Pfam" id="PF03357">
    <property type="entry name" value="Snf7"/>
    <property type="match status" value="1"/>
</dbReference>
<evidence type="ECO:0000313" key="1">
    <source>
        <dbReference type="EMBL" id="KAG0500973.1"/>
    </source>
</evidence>
<accession>A0A835SBX4</accession>
<sequence>MTTSSPSALSVTPASEFLKEEVPDWDDEVASTARFKALSGQRSDWEPQFCFWRDLILKVARHLGVCVVRASELKNTWFSRGGLIPLCMDQVLHEMHVHGDILLRGELTDPTSGHFYRLLRQAAQVMGVFRPSSLQDGTDDTLILRELLQERAADVTKTLAARNWTSSCVITMKMFQSLCNGFGESTVILAYLCESRKAQYLSVRKKEFVEGIKLSLSSSSVSPVTNFDCDILHLMWTTEKLQQQVDTINQQWETSKKMALASLKSGNKPASYRHIRQAKLFSQKRAKCTSFLERVEEVLTIISDAESTKKVSEAIQIGTRAIKENRITVEEVNVQLQELDECVIDQKQVIEALERMPLQSDIEDEDIEEEFQKLEMELAEAMLQPQIHKSVPQEQATIDKAPGLCQRESTELSQTLSKLNIKSAQLE</sequence>
<gene>
    <name evidence="1" type="ORF">HPP92_001045</name>
</gene>
<dbReference type="EMBL" id="JADCNM010000001">
    <property type="protein sequence ID" value="KAG0500973.1"/>
    <property type="molecule type" value="Genomic_DNA"/>
</dbReference>
<dbReference type="InterPro" id="IPR005024">
    <property type="entry name" value="Snf7_fam"/>
</dbReference>
<dbReference type="GO" id="GO:0000815">
    <property type="term" value="C:ESCRT III complex"/>
    <property type="evidence" value="ECO:0007669"/>
    <property type="project" value="TreeGrafter"/>
</dbReference>
<comment type="caution">
    <text evidence="1">The sequence shown here is derived from an EMBL/GenBank/DDBJ whole genome shotgun (WGS) entry which is preliminary data.</text>
</comment>
<dbReference type="AlphaFoldDB" id="A0A835SBX4"/>
<evidence type="ECO:0008006" key="3">
    <source>
        <dbReference type="Google" id="ProtNLM"/>
    </source>
</evidence>
<evidence type="ECO:0000313" key="2">
    <source>
        <dbReference type="Proteomes" id="UP000639772"/>
    </source>
</evidence>